<dbReference type="InterPro" id="IPR050418">
    <property type="entry name" value="D-iso_2-hydroxyacid_DH_PdxB"/>
</dbReference>
<keyword evidence="3" id="KW-0520">NAD</keyword>
<dbReference type="PROSITE" id="PS00670">
    <property type="entry name" value="D_2_HYDROXYACID_DH_2"/>
    <property type="match status" value="1"/>
</dbReference>
<feature type="domain" description="D-isomer specific 2-hydroxyacid dehydrogenase catalytic" evidence="5">
    <location>
        <begin position="21"/>
        <end position="314"/>
    </location>
</feature>
<dbReference type="PANTHER" id="PTHR43761:SF1">
    <property type="entry name" value="D-ISOMER SPECIFIC 2-HYDROXYACID DEHYDROGENASE CATALYTIC DOMAIN-CONTAINING PROTEIN-RELATED"/>
    <property type="match status" value="1"/>
</dbReference>
<accession>A0A222G9J1</accession>
<evidence type="ECO:0000313" key="8">
    <source>
        <dbReference type="Proteomes" id="UP000202259"/>
    </source>
</evidence>
<protein>
    <submittedName>
        <fullName evidence="7">Hydroxyacid dehydrogenase</fullName>
    </submittedName>
</protein>
<dbReference type="InterPro" id="IPR029753">
    <property type="entry name" value="D-isomer_DH_CS"/>
</dbReference>
<sequence>MRAVFLDYQTFSPSLDLSELNQVVSKIDLHETTAPTEIFKRCENAEIILSNKVVLDSDTLKKLPHLKLICITATGYNNVDIVAARELGIAVTNVSGYAQNSVAQYVFAQLLAYYSRIENHNNNTRNGQWQTSETFCLHGKGSDELTGKSIGIVGYGALGSKVATIARAFDMKVLIAERPNALTIRKDRVAFEQVVAQADIISLHFPQTEDTEGFFNADIFKAMKSSAVLINTARGALINNHDLLNALNNNQLACAILDVLEQEPPPKDHILLAAQSTKLKITAHIAWASQQAQQALLNLVANNITAFKQGNRTNRID</sequence>
<proteinExistence type="inferred from homology"/>
<evidence type="ECO:0000256" key="2">
    <source>
        <dbReference type="ARBA" id="ARBA00023002"/>
    </source>
</evidence>
<dbReference type="Gene3D" id="3.40.50.720">
    <property type="entry name" value="NAD(P)-binding Rossmann-like Domain"/>
    <property type="match status" value="2"/>
</dbReference>
<reference evidence="7 8" key="1">
    <citation type="submission" date="2017-08" db="EMBL/GenBank/DDBJ databases">
        <title>Complete genome of Colwellia sp. NB097-1, a psychrophile bacterium ioslated from Bering Sea.</title>
        <authorList>
            <person name="Chen X."/>
        </authorList>
    </citation>
    <scope>NUCLEOTIDE SEQUENCE [LARGE SCALE GENOMIC DNA]</scope>
    <source>
        <strain evidence="7 8">NB097-1</strain>
    </source>
</reference>
<dbReference type="PANTHER" id="PTHR43761">
    <property type="entry name" value="D-ISOMER SPECIFIC 2-HYDROXYACID DEHYDROGENASE FAMILY PROTEIN (AFU_ORTHOLOGUE AFUA_1G13630)"/>
    <property type="match status" value="1"/>
</dbReference>
<dbReference type="SUPFAM" id="SSF51735">
    <property type="entry name" value="NAD(P)-binding Rossmann-fold domains"/>
    <property type="match status" value="1"/>
</dbReference>
<evidence type="ECO:0000256" key="1">
    <source>
        <dbReference type="ARBA" id="ARBA00005854"/>
    </source>
</evidence>
<dbReference type="GO" id="GO:0051287">
    <property type="term" value="F:NAD binding"/>
    <property type="evidence" value="ECO:0007669"/>
    <property type="project" value="InterPro"/>
</dbReference>
<dbReference type="InterPro" id="IPR036291">
    <property type="entry name" value="NAD(P)-bd_dom_sf"/>
</dbReference>
<gene>
    <name evidence="7" type="ORF">B5D82_11820</name>
</gene>
<dbReference type="InterPro" id="IPR006139">
    <property type="entry name" value="D-isomer_2_OHA_DH_cat_dom"/>
</dbReference>
<dbReference type="EMBL" id="CP020465">
    <property type="protein sequence ID" value="ASP48392.1"/>
    <property type="molecule type" value="Genomic_DNA"/>
</dbReference>
<dbReference type="InterPro" id="IPR006140">
    <property type="entry name" value="D-isomer_DH_NAD-bd"/>
</dbReference>
<evidence type="ECO:0000259" key="6">
    <source>
        <dbReference type="Pfam" id="PF02826"/>
    </source>
</evidence>
<evidence type="ECO:0000259" key="5">
    <source>
        <dbReference type="Pfam" id="PF00389"/>
    </source>
</evidence>
<keyword evidence="8" id="KW-1185">Reference proteome</keyword>
<dbReference type="GO" id="GO:0016616">
    <property type="term" value="F:oxidoreductase activity, acting on the CH-OH group of donors, NAD or NADP as acceptor"/>
    <property type="evidence" value="ECO:0007669"/>
    <property type="project" value="InterPro"/>
</dbReference>
<comment type="similarity">
    <text evidence="1 4">Belongs to the D-isomer specific 2-hydroxyacid dehydrogenase family.</text>
</comment>
<dbReference type="SUPFAM" id="SSF52283">
    <property type="entry name" value="Formate/glycerate dehydrogenase catalytic domain-like"/>
    <property type="match status" value="1"/>
</dbReference>
<organism evidence="7 8">
    <name type="scientific">Cognaticolwellia beringensis</name>
    <dbReference type="NCBI Taxonomy" id="1967665"/>
    <lineage>
        <taxon>Bacteria</taxon>
        <taxon>Pseudomonadati</taxon>
        <taxon>Pseudomonadota</taxon>
        <taxon>Gammaproteobacteria</taxon>
        <taxon>Alteromonadales</taxon>
        <taxon>Colwelliaceae</taxon>
        <taxon>Cognaticolwellia</taxon>
    </lineage>
</organism>
<dbReference type="OrthoDB" id="9805416at2"/>
<name>A0A222G9J1_9GAMM</name>
<dbReference type="KEGG" id="cber:B5D82_11820"/>
<dbReference type="PROSITE" id="PS00671">
    <property type="entry name" value="D_2_HYDROXYACID_DH_3"/>
    <property type="match status" value="1"/>
</dbReference>
<evidence type="ECO:0000256" key="3">
    <source>
        <dbReference type="ARBA" id="ARBA00023027"/>
    </source>
</evidence>
<dbReference type="Pfam" id="PF02826">
    <property type="entry name" value="2-Hacid_dh_C"/>
    <property type="match status" value="1"/>
</dbReference>
<dbReference type="AlphaFoldDB" id="A0A222G9J1"/>
<evidence type="ECO:0000256" key="4">
    <source>
        <dbReference type="RuleBase" id="RU003719"/>
    </source>
</evidence>
<feature type="domain" description="D-isomer specific 2-hydroxyacid dehydrogenase NAD-binding" evidence="6">
    <location>
        <begin position="108"/>
        <end position="286"/>
    </location>
</feature>
<dbReference type="Pfam" id="PF00389">
    <property type="entry name" value="2-Hacid_dh"/>
    <property type="match status" value="1"/>
</dbReference>
<dbReference type="Proteomes" id="UP000202259">
    <property type="component" value="Chromosome"/>
</dbReference>
<evidence type="ECO:0000313" key="7">
    <source>
        <dbReference type="EMBL" id="ASP48392.1"/>
    </source>
</evidence>
<keyword evidence="2 4" id="KW-0560">Oxidoreductase</keyword>
<dbReference type="RefSeq" id="WP_081151760.1">
    <property type="nucleotide sequence ID" value="NZ_CP020465.1"/>
</dbReference>